<dbReference type="Pfam" id="PF11022">
    <property type="entry name" value="ATP19"/>
    <property type="match status" value="1"/>
</dbReference>
<dbReference type="PANTHER" id="PTHR28074:SF1">
    <property type="entry name" value="ATP SYNTHASE SUBUNIT K, MITOCHONDRIAL"/>
    <property type="match status" value="1"/>
</dbReference>
<evidence type="ECO:0000313" key="5">
    <source>
        <dbReference type="EMBL" id="KAJ1984318.1"/>
    </source>
</evidence>
<dbReference type="AlphaFoldDB" id="A0A9W8B7J3"/>
<dbReference type="InterPro" id="IPR021278">
    <property type="entry name" value="ATP19"/>
</dbReference>
<gene>
    <name evidence="5" type="ORF">H4R34_000742</name>
</gene>
<dbReference type="OrthoDB" id="2094445at2759"/>
<organism evidence="5 6">
    <name type="scientific">Dimargaris verticillata</name>
    <dbReference type="NCBI Taxonomy" id="2761393"/>
    <lineage>
        <taxon>Eukaryota</taxon>
        <taxon>Fungi</taxon>
        <taxon>Fungi incertae sedis</taxon>
        <taxon>Zoopagomycota</taxon>
        <taxon>Kickxellomycotina</taxon>
        <taxon>Dimargaritomycetes</taxon>
        <taxon>Dimargaritales</taxon>
        <taxon>Dimargaritaceae</taxon>
        <taxon>Dimargaris</taxon>
    </lineage>
</organism>
<evidence type="ECO:0000256" key="1">
    <source>
        <dbReference type="ARBA" id="ARBA00004325"/>
    </source>
</evidence>
<comment type="subcellular location">
    <subcellularLocation>
        <location evidence="1">Mitochondrion membrane</location>
    </subcellularLocation>
</comment>
<feature type="transmembrane region" description="Helical" evidence="4">
    <location>
        <begin position="16"/>
        <end position="32"/>
    </location>
</feature>
<dbReference type="EMBL" id="JANBQB010000023">
    <property type="protein sequence ID" value="KAJ1984318.1"/>
    <property type="molecule type" value="Genomic_DNA"/>
</dbReference>
<dbReference type="GO" id="GO:0015986">
    <property type="term" value="P:proton motive force-driven ATP synthesis"/>
    <property type="evidence" value="ECO:0007669"/>
    <property type="project" value="TreeGrafter"/>
</dbReference>
<keyword evidence="2" id="KW-0496">Mitochondrion</keyword>
<keyword evidence="4" id="KW-1133">Transmembrane helix</keyword>
<evidence type="ECO:0000256" key="2">
    <source>
        <dbReference type="ARBA" id="ARBA00023128"/>
    </source>
</evidence>
<sequence>MGNGYNIAGIFVKSEYLVLGTFAGFGVLGYGIKKKFSNPTPNDNKPPIVASSQEEEDFIKEFIKLAEADDQATKNAAH</sequence>
<keyword evidence="6" id="KW-1185">Reference proteome</keyword>
<evidence type="ECO:0008006" key="7">
    <source>
        <dbReference type="Google" id="ProtNLM"/>
    </source>
</evidence>
<reference evidence="5" key="1">
    <citation type="submission" date="2022-07" db="EMBL/GenBank/DDBJ databases">
        <title>Phylogenomic reconstructions and comparative analyses of Kickxellomycotina fungi.</title>
        <authorList>
            <person name="Reynolds N.K."/>
            <person name="Stajich J.E."/>
            <person name="Barry K."/>
            <person name="Grigoriev I.V."/>
            <person name="Crous P."/>
            <person name="Smith M.E."/>
        </authorList>
    </citation>
    <scope>NUCLEOTIDE SEQUENCE</scope>
    <source>
        <strain evidence="5">RSA 567</strain>
    </source>
</reference>
<dbReference type="Proteomes" id="UP001151582">
    <property type="component" value="Unassembled WGS sequence"/>
</dbReference>
<evidence type="ECO:0000256" key="3">
    <source>
        <dbReference type="ARBA" id="ARBA00023136"/>
    </source>
</evidence>
<keyword evidence="4" id="KW-0812">Transmembrane</keyword>
<evidence type="ECO:0000256" key="4">
    <source>
        <dbReference type="SAM" id="Phobius"/>
    </source>
</evidence>
<evidence type="ECO:0000313" key="6">
    <source>
        <dbReference type="Proteomes" id="UP001151582"/>
    </source>
</evidence>
<comment type="caution">
    <text evidence="5">The sequence shown here is derived from an EMBL/GenBank/DDBJ whole genome shotgun (WGS) entry which is preliminary data.</text>
</comment>
<keyword evidence="3 4" id="KW-0472">Membrane</keyword>
<accession>A0A9W8B7J3</accession>
<dbReference type="GO" id="GO:0031966">
    <property type="term" value="C:mitochondrial membrane"/>
    <property type="evidence" value="ECO:0007669"/>
    <property type="project" value="UniProtKB-SubCell"/>
</dbReference>
<proteinExistence type="predicted"/>
<protein>
    <recommendedName>
        <fullName evidence="7">ATP synthase subunit K, mitochondrial</fullName>
    </recommendedName>
</protein>
<name>A0A9W8B7J3_9FUNG</name>
<dbReference type="PANTHER" id="PTHR28074">
    <property type="entry name" value="ATP SYNTHASE SUBUNIT K, MITOCHONDRIAL"/>
    <property type="match status" value="1"/>
</dbReference>